<accession>A0A2A4YN63</accession>
<gene>
    <name evidence="1" type="ORF">COB11_01185</name>
</gene>
<comment type="caution">
    <text evidence="1">The sequence shown here is derived from an EMBL/GenBank/DDBJ whole genome shotgun (WGS) entry which is preliminary data.</text>
</comment>
<sequence length="466" mass="52635">MASRLNRVTENVTNHYAHQCRAMDETYQGVKDYFRPMVNKALETSAHVYSIANNRAQDILKLAFVGTALYLTYQSTPDVVLRIPYLMCLIPDSLIYLPNITTVYATIKAAQYAFSRELYQNPAKELDTIIDSYRSLLSEENLLVNHEENKISLKYFENLTKAIVSKDVKKLFNWSSITGENKRVFNDFTACLKKDKENAVDGVCKISSETRHAAEAVITKLSSLKNERAGIRTNTYQEKSHHPHLNSIVRSLNKVNNSLLSGNGCTNSTRELTDVLDQYTQNFETIIPKAKDPKEIQANLLKLQEALASYTSTPKALRNKLPNSLRKKDLLSMMGTILKAVYPHLSKTSDEKAVIEELLDLDFQANKALIKSSDSSVEPVDFAKECLRHYGAAESVSTEALAFTMQKLEDVGEGFQKAFLMQLAKDHRKSRRSSSVKTKTAWSKANLFKLEWSKVNKSFESTLSSL</sequence>
<dbReference type="AlphaFoldDB" id="A0A2A4YN63"/>
<proteinExistence type="predicted"/>
<organism evidence="1 2">
    <name type="scientific">Aerophobetes bacterium</name>
    <dbReference type="NCBI Taxonomy" id="2030807"/>
    <lineage>
        <taxon>Bacteria</taxon>
        <taxon>Candidatus Aerophobota</taxon>
    </lineage>
</organism>
<dbReference type="Proteomes" id="UP000217838">
    <property type="component" value="Unassembled WGS sequence"/>
</dbReference>
<evidence type="ECO:0000313" key="1">
    <source>
        <dbReference type="EMBL" id="PCI95757.1"/>
    </source>
</evidence>
<reference evidence="2" key="1">
    <citation type="submission" date="2017-08" db="EMBL/GenBank/DDBJ databases">
        <title>A dynamic microbial community with high functional redundancy inhabits the cold, oxic subseafloor aquifer.</title>
        <authorList>
            <person name="Tully B.J."/>
            <person name="Wheat C.G."/>
            <person name="Glazer B.T."/>
            <person name="Huber J.A."/>
        </authorList>
    </citation>
    <scope>NUCLEOTIDE SEQUENCE [LARGE SCALE GENOMIC DNA]</scope>
</reference>
<protein>
    <submittedName>
        <fullName evidence="1">Uncharacterized protein</fullName>
    </submittedName>
</protein>
<dbReference type="EMBL" id="NVUU01000009">
    <property type="protein sequence ID" value="PCI95757.1"/>
    <property type="molecule type" value="Genomic_DNA"/>
</dbReference>
<name>A0A2A4YN63_UNCAE</name>
<evidence type="ECO:0000313" key="2">
    <source>
        <dbReference type="Proteomes" id="UP000217838"/>
    </source>
</evidence>